<evidence type="ECO:0000313" key="4">
    <source>
        <dbReference type="Proteomes" id="UP000219563"/>
    </source>
</evidence>
<accession>A0A285RVZ4</accession>
<dbReference type="Proteomes" id="UP000219563">
    <property type="component" value="Unassembled WGS sequence"/>
</dbReference>
<feature type="signal peptide" evidence="2">
    <location>
        <begin position="1"/>
        <end position="23"/>
    </location>
</feature>
<dbReference type="AlphaFoldDB" id="A0A285RVZ4"/>
<reference evidence="3 4" key="1">
    <citation type="submission" date="2017-08" db="EMBL/GenBank/DDBJ databases">
        <authorList>
            <person name="de Groot N.N."/>
        </authorList>
    </citation>
    <scope>NUCLEOTIDE SEQUENCE [LARGE SCALE GENOMIC DNA]</scope>
    <source>
        <strain evidence="3 4">DSM 9787</strain>
    </source>
</reference>
<keyword evidence="2" id="KW-0732">Signal</keyword>
<evidence type="ECO:0000256" key="2">
    <source>
        <dbReference type="SAM" id="SignalP"/>
    </source>
</evidence>
<sequence>MNGIFVKKLINLTLILCMSAALLEGCGSHPNTATVTQHTGSALKKQEETVEEDTALVEEEPQGLYIVESIDMMEETIALYSLEEDKQLRYNYNMTTKFLDKFGGNTLWANFTAGTVVTIGDLLPASGALSSVQKSDDVWAYEDISKYSLDAGKNLITIDGTNYKITDKTKVYSDTEKILLSSISEDDVITVIGQDKQVISIAVTTGHGYIYLTNTSLFDDSLIFIGNKIVSMVNGDQIIEVPEGTYKITVANNGWGGSAEYTVSRNETTQVNLDDLKGEGPSFCLITFIVTVADTYVYIDGQMIDPAEPQYVQYGNHKLVVQCDGYTAWNKTLVVNSETATITLEMESETEAETESESGTTDSQVVQENESTEEENSQESSTENGNETKEKSDDYDYEVDYLSTISDLISKLGN</sequence>
<evidence type="ECO:0000313" key="3">
    <source>
        <dbReference type="EMBL" id="SOB98337.1"/>
    </source>
</evidence>
<gene>
    <name evidence="3" type="ORF">SAMN02910411_1410</name>
</gene>
<evidence type="ECO:0000256" key="1">
    <source>
        <dbReference type="SAM" id="MobiDB-lite"/>
    </source>
</evidence>
<proteinExistence type="predicted"/>
<feature type="compositionally biased region" description="Acidic residues" evidence="1">
    <location>
        <begin position="346"/>
        <end position="356"/>
    </location>
</feature>
<feature type="region of interest" description="Disordered" evidence="1">
    <location>
        <begin position="345"/>
        <end position="396"/>
    </location>
</feature>
<dbReference type="EMBL" id="OBMR01000004">
    <property type="protein sequence ID" value="SOB98337.1"/>
    <property type="molecule type" value="Genomic_DNA"/>
</dbReference>
<organism evidence="3 4">
    <name type="scientific">Pseudobutyrivibrio ruminis DSM 9787</name>
    <dbReference type="NCBI Taxonomy" id="1123011"/>
    <lineage>
        <taxon>Bacteria</taxon>
        <taxon>Bacillati</taxon>
        <taxon>Bacillota</taxon>
        <taxon>Clostridia</taxon>
        <taxon>Lachnospirales</taxon>
        <taxon>Lachnospiraceae</taxon>
        <taxon>Pseudobutyrivibrio</taxon>
    </lineage>
</organism>
<protein>
    <recommendedName>
        <fullName evidence="5">PEGA domain-containing protein</fullName>
    </recommendedName>
</protein>
<evidence type="ECO:0008006" key="5">
    <source>
        <dbReference type="Google" id="ProtNLM"/>
    </source>
</evidence>
<name>A0A285RVZ4_9FIRM</name>
<feature type="chain" id="PRO_5012899640" description="PEGA domain-containing protein" evidence="2">
    <location>
        <begin position="24"/>
        <end position="414"/>
    </location>
</feature>